<keyword evidence="1" id="KW-1133">Transmembrane helix</keyword>
<sequence>MEYINIVNITFLVSVLTLIGVIVLLRRQNKELYRKLKDLYSIIQELKTAENIISQAEEIKLTKKWYDYLKNIDLNDQEASFLTEEELPSPNSSSQKILKAFEKATQRALPSYQLIKVEKCTPGKIKGSVRILLPQGNEREIKFNDWQDGWRAECVFKHGNSKLSFPMYYSASCMNPIRAQNISGIDTSDIEFIPHGSQAAQKGIKTEEFSRVIESQIKILRSNFEWASNAVERNGTRVHIEGNGLKVVIRRKGGRRIVLCDEAGQKFKFEED</sequence>
<accession>A0ABV4YDM2</accession>
<gene>
    <name evidence="2" type="ORF">ACE1B6_16915</name>
</gene>
<keyword evidence="3" id="KW-1185">Reference proteome</keyword>
<organism evidence="2 3">
    <name type="scientific">Floridaenema fluviatile BLCC-F154</name>
    <dbReference type="NCBI Taxonomy" id="3153640"/>
    <lineage>
        <taxon>Bacteria</taxon>
        <taxon>Bacillati</taxon>
        <taxon>Cyanobacteriota</taxon>
        <taxon>Cyanophyceae</taxon>
        <taxon>Oscillatoriophycideae</taxon>
        <taxon>Aerosakkonematales</taxon>
        <taxon>Aerosakkonemataceae</taxon>
        <taxon>Floridanema</taxon>
        <taxon>Floridanema fluviatile</taxon>
    </lineage>
</organism>
<dbReference type="RefSeq" id="WP_413258427.1">
    <property type="nucleotide sequence ID" value="NZ_JBHFNS010000065.1"/>
</dbReference>
<proteinExistence type="predicted"/>
<feature type="transmembrane region" description="Helical" evidence="1">
    <location>
        <begin position="6"/>
        <end position="25"/>
    </location>
</feature>
<reference evidence="2 3" key="1">
    <citation type="submission" date="2024-09" db="EMBL/GenBank/DDBJ databases">
        <title>Floridaenema gen nov. (Aerosakkonemataceae, Aerosakkonematales ord. nov., Cyanobacteria) from benthic tropical and subtropical fresh waters, with the description of four new species.</title>
        <authorList>
            <person name="Moretto J.A."/>
            <person name="Berthold D.E."/>
            <person name="Lefler F.W."/>
            <person name="Huang I.-S."/>
            <person name="Laughinghouse H. IV."/>
        </authorList>
    </citation>
    <scope>NUCLEOTIDE SEQUENCE [LARGE SCALE GENOMIC DNA]</scope>
    <source>
        <strain evidence="2 3">BLCC-F154</strain>
    </source>
</reference>
<dbReference type="EMBL" id="JBHFNS010000065">
    <property type="protein sequence ID" value="MFB2936932.1"/>
    <property type="molecule type" value="Genomic_DNA"/>
</dbReference>
<evidence type="ECO:0000313" key="2">
    <source>
        <dbReference type="EMBL" id="MFB2936932.1"/>
    </source>
</evidence>
<keyword evidence="1" id="KW-0472">Membrane</keyword>
<evidence type="ECO:0000256" key="1">
    <source>
        <dbReference type="SAM" id="Phobius"/>
    </source>
</evidence>
<keyword evidence="1" id="KW-0812">Transmembrane</keyword>
<comment type="caution">
    <text evidence="2">The sequence shown here is derived from an EMBL/GenBank/DDBJ whole genome shotgun (WGS) entry which is preliminary data.</text>
</comment>
<protein>
    <submittedName>
        <fullName evidence="2">Uncharacterized protein</fullName>
    </submittedName>
</protein>
<name>A0ABV4YDM2_9CYAN</name>
<evidence type="ECO:0000313" key="3">
    <source>
        <dbReference type="Proteomes" id="UP001576776"/>
    </source>
</evidence>
<dbReference type="Proteomes" id="UP001576776">
    <property type="component" value="Unassembled WGS sequence"/>
</dbReference>